<feature type="region of interest" description="Disordered" evidence="1">
    <location>
        <begin position="1057"/>
        <end position="1145"/>
    </location>
</feature>
<proteinExistence type="predicted"/>
<evidence type="ECO:0000313" key="3">
    <source>
        <dbReference type="EMBL" id="CAL4780013.1"/>
    </source>
</evidence>
<evidence type="ECO:0000313" key="2">
    <source>
        <dbReference type="EMBL" id="CAI3992701.1"/>
    </source>
</evidence>
<feature type="compositionally biased region" description="Low complexity" evidence="1">
    <location>
        <begin position="1097"/>
        <end position="1106"/>
    </location>
</feature>
<feature type="region of interest" description="Disordered" evidence="1">
    <location>
        <begin position="1191"/>
        <end position="1238"/>
    </location>
</feature>
<evidence type="ECO:0000256" key="1">
    <source>
        <dbReference type="SAM" id="MobiDB-lite"/>
    </source>
</evidence>
<gene>
    <name evidence="2" type="ORF">C1SCF055_LOCUS19505</name>
</gene>
<feature type="region of interest" description="Disordered" evidence="1">
    <location>
        <begin position="897"/>
        <end position="987"/>
    </location>
</feature>
<comment type="caution">
    <text evidence="2">The sequence shown here is derived from an EMBL/GenBank/DDBJ whole genome shotgun (WGS) entry which is preliminary data.</text>
</comment>
<feature type="region of interest" description="Disordered" evidence="1">
    <location>
        <begin position="1"/>
        <end position="41"/>
    </location>
</feature>
<accession>A0A9P1CJU1</accession>
<dbReference type="EMBL" id="CAMXCT020001745">
    <property type="protein sequence ID" value="CAL1146076.1"/>
    <property type="molecule type" value="Genomic_DNA"/>
</dbReference>
<dbReference type="PROSITE" id="PS00141">
    <property type="entry name" value="ASP_PROTEASE"/>
    <property type="match status" value="1"/>
</dbReference>
<feature type="compositionally biased region" description="Polar residues" evidence="1">
    <location>
        <begin position="966"/>
        <end position="975"/>
    </location>
</feature>
<feature type="compositionally biased region" description="Basic and acidic residues" evidence="1">
    <location>
        <begin position="952"/>
        <end position="963"/>
    </location>
</feature>
<dbReference type="Proteomes" id="UP001152797">
    <property type="component" value="Unassembled WGS sequence"/>
</dbReference>
<reference evidence="3 4" key="2">
    <citation type="submission" date="2024-05" db="EMBL/GenBank/DDBJ databases">
        <authorList>
            <person name="Chen Y."/>
            <person name="Shah S."/>
            <person name="Dougan E. K."/>
            <person name="Thang M."/>
            <person name="Chan C."/>
        </authorList>
    </citation>
    <scope>NUCLEOTIDE SEQUENCE [LARGE SCALE GENOMIC DNA]</scope>
</reference>
<reference evidence="2" key="1">
    <citation type="submission" date="2022-10" db="EMBL/GenBank/DDBJ databases">
        <authorList>
            <person name="Chen Y."/>
            <person name="Dougan E. K."/>
            <person name="Chan C."/>
            <person name="Rhodes N."/>
            <person name="Thang M."/>
        </authorList>
    </citation>
    <scope>NUCLEOTIDE SEQUENCE</scope>
</reference>
<dbReference type="GO" id="GO:0004190">
    <property type="term" value="F:aspartic-type endopeptidase activity"/>
    <property type="evidence" value="ECO:0007669"/>
    <property type="project" value="InterPro"/>
</dbReference>
<dbReference type="EMBL" id="CAMXCT010001745">
    <property type="protein sequence ID" value="CAI3992701.1"/>
    <property type="molecule type" value="Genomic_DNA"/>
</dbReference>
<feature type="compositionally biased region" description="Low complexity" evidence="1">
    <location>
        <begin position="1224"/>
        <end position="1233"/>
    </location>
</feature>
<feature type="compositionally biased region" description="Basic and acidic residues" evidence="1">
    <location>
        <begin position="1850"/>
        <end position="1859"/>
    </location>
</feature>
<protein>
    <submittedName>
        <fullName evidence="2">Uncharacterized protein</fullName>
    </submittedName>
</protein>
<keyword evidence="4" id="KW-1185">Reference proteome</keyword>
<name>A0A9P1CJU1_9DINO</name>
<dbReference type="InterPro" id="IPR001969">
    <property type="entry name" value="Aspartic_peptidase_AS"/>
</dbReference>
<feature type="region of interest" description="Disordered" evidence="1">
    <location>
        <begin position="832"/>
        <end position="881"/>
    </location>
</feature>
<sequence length="1892" mass="211052">MEEIRDRLRKLGKRGKGEDNQNPNESLPRNERITEQPESRFVASVREQPAVAYFSTYGTCGILDTGASKSVMGSKLLPALLEGLPVEMRQQVFRTSCDITFRFGNQGTLDSQHALVIPLKSVGLGLKIASVPGETPLLLSNTLLRTLKASLNSEHHTLSSPLLNQVVKLKLSPRGLYMLDLIDLLRAQKDLQGPRDAIMAETFMSSDFSSENQQAETCQPSLSEILAYQEKVLDQYEESHGMVPLKNPEDLQGVMLPRSKCMPKSKAMPAHQVPVEVIEEIVDPSNPWDVMDYTALQQDQTNEMIEALQARVLNMEGAISEILGHLRQGNELTKQVNNLGYKGVRHGFQEGDLATESGRAVLFTKLIEGQPRSLWYSPTCSPWCAWSAMNTAQTEAGFKTIQALRQQHMYQLALGIVLFRFQRQNGRHMHWEQPARSLMTRSPMLREVMENTYLAQFDMCRVGGMRDPVNQLLYKKGMEILTTSYQLYSQLHGRKCNHLHQHQTLEGETMFKGHRMRRTEFSENYTRKFARTLAQVLTKVKMIKEAPLHVAEHEPSFASSGAKRRSVSAGVQSAKRAKLKEGSIKSVLINPEMLPSKRRRLSGKTQSDDTPKVLCEQVCNRVLEIMPKAGTLGFLKGAICSGEILWGTKPFYAVAFPNSTRQYLNVVDKSKAALEGLFVKIFGTQPPPLVEHCRSDLLAAAFEDTAITVTLDLQDGRLRIPAQLQQGFLAPVMDQRGERHQQMGLTLAKMSAELLVQNTECYAKAIDGEILAEARDKNQAFVRAYLKRVSIDLADLNYYQVMFDAGNPTASVGKTLVVVLWDDPLTTPKRPVKKRLLDATPMNVSPPHDVHHHGDSDDGNAPSMKADKGSPASTKDFGTPLSKASTIYDFAEYQNKKKASQGMDMPMGSRPDMSETLDDSFSPNPVTPAKARPGEESMKVSPASPHTPTPKGEPKKAAKEELGTPKTPTVTTRARTPQAPKDGLPRGYHVDGPVECADDESDEEQPLLLRLLRRKAAIAFEYMDYVGYNRSFGKNIQVHSKQVYERSEMENHGWVKRGGIYRKPNQDPPSVTELKKWEKAQAQKSRPSPMKKKKAPTSKASKTAQTLKKPARASLKKGANSSMKKSTVMKAHIKKKGNKCSARTEGKSCYNTNYKPFVSNGVSSAFCHTFVDVPDLCPTVAVDDLLGEQERKRKGEAMGSPAKKVSKEIKDDDEVPPPPPPPADAGATASTPAEPKAAMEAGGQIDVGAIARLRKQAKAAQKGSYQQVQMLANALAPAVSLDSFLPQQRAPMVEPLDIDALVHKPTLVVCCDEERKQIKWIHQLQYALKLRLMKKQDYHHRSKNDGRFNEDLDEVAWDLGLPRSTSAEDVHCALKQKAEQLTHAQEVGSLMSLWTFLKKVFKYRKALLGGTDDDKDDDPAPAAEGFIFLRDLYEKHTFRLGDTLCSTKELIEDAFGHAADAKRANKNPLKSLAPERFHLNTSLWGRLDRDEWPKLGTELDDFGSTKGLSVRQDRRVVEQESKGPLPDLEKVKPASAQAEAKATAAMVALRASSMNGFKSLTGMWIGNLMQKGLVFHEVMLGTFNLSLGFTGMSGISWELTHFVHDEQDYFAIAPASMEIDDVRKRASFFNPIHVSGPSRAEVLEEFVGVPTAVCCTWELPTELREYGLVFKRVGPDECLVRFWLTYGVPALMTKDILSMLVKNLIFLNSITVTRYKEKKTGFKSQMYALITAYFPDPSEEEHQKLLDKWFDEKPDRQKGHTAASAYSAEFMPDLVGKLGQEQDAKDFEDLKTYYEDQARRQFVLSRVGHAKDMSQKPGRDQIEQALREAENPEAEIDEDNPDEIPEHCETRVAKDKDNTAEDEPGGVVSKIPLATQLQLANGPLGTQKKRKT</sequence>
<organism evidence="2">
    <name type="scientific">Cladocopium goreaui</name>
    <dbReference type="NCBI Taxonomy" id="2562237"/>
    <lineage>
        <taxon>Eukaryota</taxon>
        <taxon>Sar</taxon>
        <taxon>Alveolata</taxon>
        <taxon>Dinophyceae</taxon>
        <taxon>Suessiales</taxon>
        <taxon>Symbiodiniaceae</taxon>
        <taxon>Cladocopium</taxon>
    </lineage>
</organism>
<feature type="compositionally biased region" description="Basic and acidic residues" evidence="1">
    <location>
        <begin position="28"/>
        <end position="38"/>
    </location>
</feature>
<dbReference type="GO" id="GO:0006508">
    <property type="term" value="P:proteolysis"/>
    <property type="evidence" value="ECO:0007669"/>
    <property type="project" value="InterPro"/>
</dbReference>
<dbReference type="EMBL" id="CAMXCT030001745">
    <property type="protein sequence ID" value="CAL4780013.1"/>
    <property type="molecule type" value="Genomic_DNA"/>
</dbReference>
<evidence type="ECO:0000313" key="4">
    <source>
        <dbReference type="Proteomes" id="UP001152797"/>
    </source>
</evidence>
<feature type="region of interest" description="Disordered" evidence="1">
    <location>
        <begin position="1850"/>
        <end position="1892"/>
    </location>
</feature>